<dbReference type="AlphaFoldDB" id="A0A9N8YPP9"/>
<dbReference type="Gene3D" id="1.20.120.520">
    <property type="entry name" value="nmb1532 protein domain like"/>
    <property type="match status" value="1"/>
</dbReference>
<keyword evidence="3" id="KW-1185">Reference proteome</keyword>
<dbReference type="OrthoDB" id="9983919at2759"/>
<feature type="domain" description="Hemerythrin-like" evidence="1">
    <location>
        <begin position="5"/>
        <end position="121"/>
    </location>
</feature>
<organism evidence="2 3">
    <name type="scientific">Diversispora eburnea</name>
    <dbReference type="NCBI Taxonomy" id="1213867"/>
    <lineage>
        <taxon>Eukaryota</taxon>
        <taxon>Fungi</taxon>
        <taxon>Fungi incertae sedis</taxon>
        <taxon>Mucoromycota</taxon>
        <taxon>Glomeromycotina</taxon>
        <taxon>Glomeromycetes</taxon>
        <taxon>Diversisporales</taxon>
        <taxon>Diversisporaceae</taxon>
        <taxon>Diversispora</taxon>
    </lineage>
</organism>
<dbReference type="Proteomes" id="UP000789706">
    <property type="component" value="Unassembled WGS sequence"/>
</dbReference>
<evidence type="ECO:0000259" key="1">
    <source>
        <dbReference type="Pfam" id="PF01814"/>
    </source>
</evidence>
<dbReference type="InterPro" id="IPR012312">
    <property type="entry name" value="Hemerythrin-like"/>
</dbReference>
<dbReference type="EMBL" id="CAJVPK010000052">
    <property type="protein sequence ID" value="CAG8438457.1"/>
    <property type="molecule type" value="Genomic_DNA"/>
</dbReference>
<reference evidence="2" key="1">
    <citation type="submission" date="2021-06" db="EMBL/GenBank/DDBJ databases">
        <authorList>
            <person name="Kallberg Y."/>
            <person name="Tangrot J."/>
            <person name="Rosling A."/>
        </authorList>
    </citation>
    <scope>NUCLEOTIDE SEQUENCE</scope>
    <source>
        <strain evidence="2">AZ414A</strain>
    </source>
</reference>
<name>A0A9N8YPP9_9GLOM</name>
<sequence>MAKDVISEIIEDHKIIKNLWQRFEGETNNRESQKIANTIIREIAIHSHCEEIHVYPLLENHLPNGKEVADHNREEHLQIKNDLAKLDGMNVVDSGYKNLFDKVMKEFEKHVEEEENDIYPKFKESISTDLLNELGENPHPSAPDKPPAETIDFTKQYNRLKQQLQLNSFESKTATNIVQKSSITLNNTKKTSKRSQFSLQQEDKMKSLNKYANRIHLGK</sequence>
<dbReference type="Pfam" id="PF01814">
    <property type="entry name" value="Hemerythrin"/>
    <property type="match status" value="1"/>
</dbReference>
<evidence type="ECO:0000313" key="3">
    <source>
        <dbReference type="Proteomes" id="UP000789706"/>
    </source>
</evidence>
<comment type="caution">
    <text evidence="2">The sequence shown here is derived from an EMBL/GenBank/DDBJ whole genome shotgun (WGS) entry which is preliminary data.</text>
</comment>
<accession>A0A9N8YPP9</accession>
<proteinExistence type="predicted"/>
<dbReference type="PANTHER" id="PTHR35585">
    <property type="entry name" value="HHE DOMAIN PROTEIN (AFU_ORTHOLOGUE AFUA_4G00730)"/>
    <property type="match status" value="1"/>
</dbReference>
<dbReference type="PANTHER" id="PTHR35585:SF1">
    <property type="entry name" value="HHE DOMAIN PROTEIN (AFU_ORTHOLOGUE AFUA_4G00730)"/>
    <property type="match status" value="1"/>
</dbReference>
<gene>
    <name evidence="2" type="ORF">DEBURN_LOCUS1235</name>
</gene>
<protein>
    <submittedName>
        <fullName evidence="2">1594_t:CDS:1</fullName>
    </submittedName>
</protein>
<evidence type="ECO:0000313" key="2">
    <source>
        <dbReference type="EMBL" id="CAG8438457.1"/>
    </source>
</evidence>